<accession>X0UBZ8</accession>
<dbReference type="GO" id="GO:0051539">
    <property type="term" value="F:4 iron, 4 sulfur cluster binding"/>
    <property type="evidence" value="ECO:0007669"/>
    <property type="project" value="UniProtKB-KW"/>
</dbReference>
<keyword evidence="7" id="KW-0411">Iron-sulfur</keyword>
<protein>
    <recommendedName>
        <fullName evidence="10">ThiC-associated domain-containing protein</fullName>
    </recommendedName>
</protein>
<dbReference type="Gene3D" id="6.10.250.620">
    <property type="match status" value="1"/>
</dbReference>
<dbReference type="Pfam" id="PF01964">
    <property type="entry name" value="ThiC_Rad_SAM"/>
    <property type="match status" value="1"/>
</dbReference>
<dbReference type="Gene3D" id="3.20.20.540">
    <property type="entry name" value="Radical SAM ThiC family, central domain"/>
    <property type="match status" value="1"/>
</dbReference>
<dbReference type="AlphaFoldDB" id="X0UBZ8"/>
<sequence length="134" mass="14838">DIAPGYDHITSAIGGTLAAMYGADFLCYVTSSEHLGLPTVEEVKEGVIVSRIAAHAADIAKGVKDARDWDDKMSEARANLDWNRMMDLAIDKEKAEEIRKRCKPDDPMVCSMCGKFCSVKISKELRDSELKDKK</sequence>
<keyword evidence="6" id="KW-0408">Iron</keyword>
<organism evidence="9">
    <name type="scientific">marine sediment metagenome</name>
    <dbReference type="NCBI Taxonomy" id="412755"/>
    <lineage>
        <taxon>unclassified sequences</taxon>
        <taxon>metagenomes</taxon>
        <taxon>ecological metagenomes</taxon>
    </lineage>
</organism>
<dbReference type="GO" id="GO:0009228">
    <property type="term" value="P:thiamine biosynthetic process"/>
    <property type="evidence" value="ECO:0007669"/>
    <property type="project" value="InterPro"/>
</dbReference>
<gene>
    <name evidence="9" type="ORF">S01H1_38222</name>
</gene>
<dbReference type="GO" id="GO:0016829">
    <property type="term" value="F:lyase activity"/>
    <property type="evidence" value="ECO:0007669"/>
    <property type="project" value="UniProtKB-KW"/>
</dbReference>
<keyword evidence="8" id="KW-0456">Lyase</keyword>
<dbReference type="PANTHER" id="PTHR30557">
    <property type="entry name" value="THIAMINE BIOSYNTHESIS PROTEIN THIC"/>
    <property type="match status" value="1"/>
</dbReference>
<keyword evidence="2" id="KW-0004">4Fe-4S</keyword>
<evidence type="ECO:0000256" key="6">
    <source>
        <dbReference type="ARBA" id="ARBA00023004"/>
    </source>
</evidence>
<name>X0UBZ8_9ZZZZ</name>
<evidence type="ECO:0000256" key="3">
    <source>
        <dbReference type="ARBA" id="ARBA00022691"/>
    </source>
</evidence>
<dbReference type="PANTHER" id="PTHR30557:SF1">
    <property type="entry name" value="PHOSPHOMETHYLPYRIMIDINE SYNTHASE, CHLOROPLASTIC"/>
    <property type="match status" value="1"/>
</dbReference>
<keyword evidence="3" id="KW-0949">S-adenosyl-L-methionine</keyword>
<evidence type="ECO:0000256" key="2">
    <source>
        <dbReference type="ARBA" id="ARBA00022485"/>
    </source>
</evidence>
<keyword evidence="5" id="KW-0862">Zinc</keyword>
<dbReference type="InterPro" id="IPR038521">
    <property type="entry name" value="ThiC/Bza_core_dom"/>
</dbReference>
<evidence type="ECO:0000256" key="5">
    <source>
        <dbReference type="ARBA" id="ARBA00022833"/>
    </source>
</evidence>
<dbReference type="EMBL" id="BARS01024046">
    <property type="protein sequence ID" value="GAG03329.1"/>
    <property type="molecule type" value="Genomic_DNA"/>
</dbReference>
<evidence type="ECO:0000256" key="7">
    <source>
        <dbReference type="ARBA" id="ARBA00023014"/>
    </source>
</evidence>
<feature type="non-terminal residue" evidence="9">
    <location>
        <position position="1"/>
    </location>
</feature>
<keyword evidence="4" id="KW-0479">Metal-binding</keyword>
<evidence type="ECO:0000256" key="1">
    <source>
        <dbReference type="ARBA" id="ARBA00001966"/>
    </source>
</evidence>
<proteinExistence type="predicted"/>
<dbReference type="InterPro" id="IPR002817">
    <property type="entry name" value="ThiC/BzaA/B"/>
</dbReference>
<evidence type="ECO:0000256" key="8">
    <source>
        <dbReference type="ARBA" id="ARBA00023239"/>
    </source>
</evidence>
<evidence type="ECO:0000256" key="4">
    <source>
        <dbReference type="ARBA" id="ARBA00022723"/>
    </source>
</evidence>
<comment type="cofactor">
    <cofactor evidence="1">
        <name>[4Fe-4S] cluster</name>
        <dbReference type="ChEBI" id="CHEBI:49883"/>
    </cofactor>
</comment>
<evidence type="ECO:0000313" key="9">
    <source>
        <dbReference type="EMBL" id="GAG03329.1"/>
    </source>
</evidence>
<comment type="caution">
    <text evidence="9">The sequence shown here is derived from an EMBL/GenBank/DDBJ whole genome shotgun (WGS) entry which is preliminary data.</text>
</comment>
<evidence type="ECO:0008006" key="10">
    <source>
        <dbReference type="Google" id="ProtNLM"/>
    </source>
</evidence>
<reference evidence="9" key="1">
    <citation type="journal article" date="2014" name="Front. Microbiol.">
        <title>High frequency of phylogenetically diverse reductive dehalogenase-homologous genes in deep subseafloor sedimentary metagenomes.</title>
        <authorList>
            <person name="Kawai M."/>
            <person name="Futagami T."/>
            <person name="Toyoda A."/>
            <person name="Takaki Y."/>
            <person name="Nishi S."/>
            <person name="Hori S."/>
            <person name="Arai W."/>
            <person name="Tsubouchi T."/>
            <person name="Morono Y."/>
            <person name="Uchiyama I."/>
            <person name="Ito T."/>
            <person name="Fujiyama A."/>
            <person name="Inagaki F."/>
            <person name="Takami H."/>
        </authorList>
    </citation>
    <scope>NUCLEOTIDE SEQUENCE</scope>
    <source>
        <strain evidence="9">Expedition CK06-06</strain>
    </source>
</reference>
<dbReference type="GO" id="GO:0046872">
    <property type="term" value="F:metal ion binding"/>
    <property type="evidence" value="ECO:0007669"/>
    <property type="project" value="UniProtKB-KW"/>
</dbReference>